<dbReference type="GO" id="GO:0032259">
    <property type="term" value="P:methylation"/>
    <property type="evidence" value="ECO:0007669"/>
    <property type="project" value="UniProtKB-KW"/>
</dbReference>
<dbReference type="GO" id="GO:0008168">
    <property type="term" value="F:methyltransferase activity"/>
    <property type="evidence" value="ECO:0007669"/>
    <property type="project" value="UniProtKB-KW"/>
</dbReference>
<dbReference type="PANTHER" id="PTHR21266">
    <property type="entry name" value="IRON-SULFUR DOMAIN CONTAINING PROTEIN"/>
    <property type="match status" value="1"/>
</dbReference>
<sequence length="356" mass="40314">MPFIRNAWYVACWSSQVNSESLFHRRLLDEPVVFYRKQNGEAVALQDRCPHRFIPLHLGKLRNDAIECAYHGLQFDCSGKCVKNPHGEGKVPAAAKVRAYPVADKHGMLWIWMGDESHDAALIPDYGVLDQEAGYLTSTGGYIHIKSNYELMAENLLDLSHITYLHDGLLGSPEQVGADQVVREDGNTIHCDRWMPNITVPGIFDMLYKRDGKPVDMWTNMQWVPPSCFRLDSGVQAPGGQREDHGWYYGIHILTPETETTTHYHFAAALPSGTRLTPEEYAKFADMRRYAFLEQDTPILNAQQEALGGANFWDMKPVLLSIDAGPVKMRRALERMLKAEQQPKEESRSEKLVPAT</sequence>
<dbReference type="InterPro" id="IPR017941">
    <property type="entry name" value="Rieske_2Fe-2S"/>
</dbReference>
<dbReference type="RefSeq" id="WP_089400145.1">
    <property type="nucleotide sequence ID" value="NZ_FZOT01000010.1"/>
</dbReference>
<evidence type="ECO:0000313" key="7">
    <source>
        <dbReference type="EMBL" id="SNS96071.1"/>
    </source>
</evidence>
<gene>
    <name evidence="7" type="ORF">SAMN06265795_11080</name>
</gene>
<keyword evidence="3" id="KW-0560">Oxidoreductase</keyword>
<organism evidence="7 8">
    <name type="scientific">Noviherbaspirillum humi</name>
    <dbReference type="NCBI Taxonomy" id="1688639"/>
    <lineage>
        <taxon>Bacteria</taxon>
        <taxon>Pseudomonadati</taxon>
        <taxon>Pseudomonadota</taxon>
        <taxon>Betaproteobacteria</taxon>
        <taxon>Burkholderiales</taxon>
        <taxon>Oxalobacteraceae</taxon>
        <taxon>Noviherbaspirillum</taxon>
    </lineage>
</organism>
<name>A0A239IR88_9BURK</name>
<evidence type="ECO:0000256" key="5">
    <source>
        <dbReference type="ARBA" id="ARBA00023014"/>
    </source>
</evidence>
<dbReference type="Proteomes" id="UP000198284">
    <property type="component" value="Unassembled WGS sequence"/>
</dbReference>
<keyword evidence="5" id="KW-0411">Iron-sulfur</keyword>
<dbReference type="InterPro" id="IPR044043">
    <property type="entry name" value="VanA_C_cat"/>
</dbReference>
<accession>A0A239IR88</accession>
<keyword evidence="1" id="KW-0001">2Fe-2S</keyword>
<proteinExistence type="predicted"/>
<dbReference type="CDD" id="cd08878">
    <property type="entry name" value="RHO_alpha_C_DMO-like"/>
    <property type="match status" value="1"/>
</dbReference>
<dbReference type="PROSITE" id="PS51296">
    <property type="entry name" value="RIESKE"/>
    <property type="match status" value="1"/>
</dbReference>
<evidence type="ECO:0000256" key="3">
    <source>
        <dbReference type="ARBA" id="ARBA00023002"/>
    </source>
</evidence>
<dbReference type="GO" id="GO:0046872">
    <property type="term" value="F:metal ion binding"/>
    <property type="evidence" value="ECO:0007669"/>
    <property type="project" value="UniProtKB-KW"/>
</dbReference>
<dbReference type="Pfam" id="PF19112">
    <property type="entry name" value="VanA_C"/>
    <property type="match status" value="1"/>
</dbReference>
<keyword evidence="7" id="KW-0503">Monooxygenase</keyword>
<evidence type="ECO:0000313" key="8">
    <source>
        <dbReference type="Proteomes" id="UP000198284"/>
    </source>
</evidence>
<dbReference type="AlphaFoldDB" id="A0A239IR88"/>
<dbReference type="SUPFAM" id="SSF50022">
    <property type="entry name" value="ISP domain"/>
    <property type="match status" value="1"/>
</dbReference>
<dbReference type="InterPro" id="IPR036922">
    <property type="entry name" value="Rieske_2Fe-2S_sf"/>
</dbReference>
<keyword evidence="7" id="KW-0489">Methyltransferase</keyword>
<dbReference type="Gene3D" id="3.90.380.10">
    <property type="entry name" value="Naphthalene 1,2-dioxygenase Alpha Subunit, Chain A, domain 1"/>
    <property type="match status" value="1"/>
</dbReference>
<dbReference type="InterPro" id="IPR050584">
    <property type="entry name" value="Cholesterol_7-desaturase"/>
</dbReference>
<keyword evidence="7" id="KW-0808">Transferase</keyword>
<dbReference type="Gene3D" id="2.102.10.10">
    <property type="entry name" value="Rieske [2Fe-2S] iron-sulphur domain"/>
    <property type="match status" value="1"/>
</dbReference>
<evidence type="ECO:0000256" key="2">
    <source>
        <dbReference type="ARBA" id="ARBA00022723"/>
    </source>
</evidence>
<dbReference type="OrthoDB" id="9769355at2"/>
<keyword evidence="2" id="KW-0479">Metal-binding</keyword>
<evidence type="ECO:0000256" key="4">
    <source>
        <dbReference type="ARBA" id="ARBA00023004"/>
    </source>
</evidence>
<protein>
    <submittedName>
        <fullName evidence="7">Vanillate O-demethylase monooxygenase subunit</fullName>
    </submittedName>
</protein>
<keyword evidence="4" id="KW-0408">Iron</keyword>
<dbReference type="Pfam" id="PF00355">
    <property type="entry name" value="Rieske"/>
    <property type="match status" value="1"/>
</dbReference>
<reference evidence="7 8" key="1">
    <citation type="submission" date="2017-06" db="EMBL/GenBank/DDBJ databases">
        <authorList>
            <person name="Kim H.J."/>
            <person name="Triplett B.A."/>
        </authorList>
    </citation>
    <scope>NUCLEOTIDE SEQUENCE [LARGE SCALE GENOMIC DNA]</scope>
    <source>
        <strain evidence="7 8">U15</strain>
    </source>
</reference>
<dbReference type="GO" id="GO:0004497">
    <property type="term" value="F:monooxygenase activity"/>
    <property type="evidence" value="ECO:0007669"/>
    <property type="project" value="UniProtKB-KW"/>
</dbReference>
<evidence type="ECO:0000256" key="1">
    <source>
        <dbReference type="ARBA" id="ARBA00022714"/>
    </source>
</evidence>
<dbReference type="GO" id="GO:0051537">
    <property type="term" value="F:2 iron, 2 sulfur cluster binding"/>
    <property type="evidence" value="ECO:0007669"/>
    <property type="project" value="UniProtKB-KW"/>
</dbReference>
<dbReference type="PANTHER" id="PTHR21266:SF60">
    <property type="entry name" value="3-KETOSTEROID-9-ALPHA-MONOOXYGENASE, OXYGENASE COMPONENT"/>
    <property type="match status" value="1"/>
</dbReference>
<evidence type="ECO:0000259" key="6">
    <source>
        <dbReference type="PROSITE" id="PS51296"/>
    </source>
</evidence>
<feature type="domain" description="Rieske" evidence="6">
    <location>
        <begin position="8"/>
        <end position="111"/>
    </location>
</feature>
<dbReference type="SUPFAM" id="SSF55961">
    <property type="entry name" value="Bet v1-like"/>
    <property type="match status" value="1"/>
</dbReference>
<dbReference type="EMBL" id="FZOT01000010">
    <property type="protein sequence ID" value="SNS96071.1"/>
    <property type="molecule type" value="Genomic_DNA"/>
</dbReference>
<keyword evidence="8" id="KW-1185">Reference proteome</keyword>